<feature type="domain" description="3'-5' exonuclease" evidence="11">
    <location>
        <begin position="46"/>
        <end position="224"/>
    </location>
</feature>
<dbReference type="PANTHER" id="PTHR13620:SF109">
    <property type="entry name" value="3'-5' EXONUCLEASE"/>
    <property type="match status" value="1"/>
</dbReference>
<feature type="compositionally biased region" description="Polar residues" evidence="10">
    <location>
        <begin position="306"/>
        <end position="318"/>
    </location>
</feature>
<keyword evidence="6" id="KW-0460">Magnesium</keyword>
<keyword evidence="13" id="KW-1185">Reference proteome</keyword>
<dbReference type="Gene3D" id="3.30.420.10">
    <property type="entry name" value="Ribonuclease H-like superfamily/Ribonuclease H"/>
    <property type="match status" value="1"/>
</dbReference>
<dbReference type="GO" id="GO:0005634">
    <property type="term" value="C:nucleus"/>
    <property type="evidence" value="ECO:0007669"/>
    <property type="project" value="UniProtKB-SubCell"/>
</dbReference>
<dbReference type="InterPro" id="IPR036397">
    <property type="entry name" value="RNaseH_sf"/>
</dbReference>
<sequence length="657" mass="71863">MANPVSSASSATEVPLAPTQPSIETAVAAPKLNPYSWRVRSPNARLVYIRDSETADEELSRLSPGPLGFDMEWKPTFFAKKKENPVALIQLATSDAILLIQVSAMQRFPPKLQDILQDAGIVKTGVGIQGDCKKLWTDYAVITRNCVDLAMLARSVDNARWKGRYTEAISLARLCAAYEELELRKGTISRSNWEANLTGAQQEYAANDSHIGFLLYQRFIQMAAAMPSPPLDIYYSFNFVKGFATDLRTDVPWNPRNPDYDPGPPPPPPPPKEKKDGDKQGASSKEKKLRGSHMQFPRAADVVVSGPSTVSQMESTSIPQPDPFPFAQPDSTPIVPQPDTNAQRMHMESPNGRQKKRQRKQNVDEPRASNVVVSGPSTISQVVSTSITQPNPTPIVPQPDTNAQQMHMESPNGRKKKRQRKQNVDEPHASNVVITGPSTTQQNGPAQITQPDPLPITRPDSMPIVPQLDTNTRRMHMESPNGRKKKRQRKQNVDEPHASNVVITGPSTTQLDPLPITQPDSTPIVPQPDTNARRTHTESVNGRQKKRRRKQNVDEPRASNVVITGPSTMQQNGPAQKGKGREVATQISELPNGGTTANSSGARSLATPEATPTRRRTHARAFAARPAPASGATRFTGPPSSVRTPQSQNAAVTGAHT</sequence>
<evidence type="ECO:0000256" key="5">
    <source>
        <dbReference type="ARBA" id="ARBA00022839"/>
    </source>
</evidence>
<dbReference type="GO" id="GO:0046872">
    <property type="term" value="F:metal ion binding"/>
    <property type="evidence" value="ECO:0007669"/>
    <property type="project" value="UniProtKB-KW"/>
</dbReference>
<protein>
    <recommendedName>
        <fullName evidence="8">3'-5' exonuclease</fullName>
    </recommendedName>
    <alternativeName>
        <fullName evidence="9">Werner Syndrome-like exonuclease</fullName>
    </alternativeName>
</protein>
<feature type="compositionally biased region" description="Low complexity" evidence="10">
    <location>
        <begin position="377"/>
        <end position="389"/>
    </location>
</feature>
<reference evidence="12 13" key="1">
    <citation type="journal article" date="2012" name="Science">
        <title>The Paleozoic origin of enzymatic lignin decomposition reconstructed from 31 fungal genomes.</title>
        <authorList>
            <person name="Floudas D."/>
            <person name="Binder M."/>
            <person name="Riley R."/>
            <person name="Barry K."/>
            <person name="Blanchette R.A."/>
            <person name="Henrissat B."/>
            <person name="Martinez A.T."/>
            <person name="Otillar R."/>
            <person name="Spatafora J.W."/>
            <person name="Yadav J.S."/>
            <person name="Aerts A."/>
            <person name="Benoit I."/>
            <person name="Boyd A."/>
            <person name="Carlson A."/>
            <person name="Copeland A."/>
            <person name="Coutinho P.M."/>
            <person name="de Vries R.P."/>
            <person name="Ferreira P."/>
            <person name="Findley K."/>
            <person name="Foster B."/>
            <person name="Gaskell J."/>
            <person name="Glotzer D."/>
            <person name="Gorecki P."/>
            <person name="Heitman J."/>
            <person name="Hesse C."/>
            <person name="Hori C."/>
            <person name="Igarashi K."/>
            <person name="Jurgens J.A."/>
            <person name="Kallen N."/>
            <person name="Kersten P."/>
            <person name="Kohler A."/>
            <person name="Kuees U."/>
            <person name="Kumar T.K.A."/>
            <person name="Kuo A."/>
            <person name="LaButti K."/>
            <person name="Larrondo L.F."/>
            <person name="Lindquist E."/>
            <person name="Ling A."/>
            <person name="Lombard V."/>
            <person name="Lucas S."/>
            <person name="Lundell T."/>
            <person name="Martin R."/>
            <person name="McLaughlin D.J."/>
            <person name="Morgenstern I."/>
            <person name="Morin E."/>
            <person name="Murat C."/>
            <person name="Nagy L.G."/>
            <person name="Nolan M."/>
            <person name="Ohm R.A."/>
            <person name="Patyshakuliyeva A."/>
            <person name="Rokas A."/>
            <person name="Ruiz-Duenas F.J."/>
            <person name="Sabat G."/>
            <person name="Salamov A."/>
            <person name="Samejima M."/>
            <person name="Schmutz J."/>
            <person name="Slot J.C."/>
            <person name="St John F."/>
            <person name="Stenlid J."/>
            <person name="Sun H."/>
            <person name="Sun S."/>
            <person name="Syed K."/>
            <person name="Tsang A."/>
            <person name="Wiebenga A."/>
            <person name="Young D."/>
            <person name="Pisabarro A."/>
            <person name="Eastwood D.C."/>
            <person name="Martin F."/>
            <person name="Cullen D."/>
            <person name="Grigoriev I.V."/>
            <person name="Hibbett D.S."/>
        </authorList>
    </citation>
    <scope>NUCLEOTIDE SEQUENCE [LARGE SCALE GENOMIC DNA]</scope>
    <source>
        <strain evidence="12 13">MD-104</strain>
    </source>
</reference>
<feature type="compositionally biased region" description="Pro residues" evidence="10">
    <location>
        <begin position="261"/>
        <end position="270"/>
    </location>
</feature>
<dbReference type="AlphaFoldDB" id="A0A2H3IUB0"/>
<feature type="compositionally biased region" description="Low complexity" evidence="10">
    <location>
        <begin position="620"/>
        <end position="634"/>
    </location>
</feature>
<dbReference type="GO" id="GO:0003676">
    <property type="term" value="F:nucleic acid binding"/>
    <property type="evidence" value="ECO:0007669"/>
    <property type="project" value="InterPro"/>
</dbReference>
<organism evidence="12 13">
    <name type="scientific">Wolfiporia cocos (strain MD-104)</name>
    <name type="common">Brown rot fungus</name>
    <dbReference type="NCBI Taxonomy" id="742152"/>
    <lineage>
        <taxon>Eukaryota</taxon>
        <taxon>Fungi</taxon>
        <taxon>Dikarya</taxon>
        <taxon>Basidiomycota</taxon>
        <taxon>Agaricomycotina</taxon>
        <taxon>Agaricomycetes</taxon>
        <taxon>Polyporales</taxon>
        <taxon>Phaeolaceae</taxon>
        <taxon>Wolfiporia</taxon>
    </lineage>
</organism>
<dbReference type="InterPro" id="IPR012337">
    <property type="entry name" value="RNaseH-like_sf"/>
</dbReference>
<keyword evidence="2" id="KW-0540">Nuclease</keyword>
<evidence type="ECO:0000259" key="11">
    <source>
        <dbReference type="SMART" id="SM00474"/>
    </source>
</evidence>
<comment type="subcellular location">
    <subcellularLocation>
        <location evidence="1">Nucleus</location>
    </subcellularLocation>
</comment>
<evidence type="ECO:0000313" key="12">
    <source>
        <dbReference type="EMBL" id="PCH33301.1"/>
    </source>
</evidence>
<feature type="compositionally biased region" description="Polar residues" evidence="10">
    <location>
        <begin position="585"/>
        <end position="602"/>
    </location>
</feature>
<name>A0A2H3IUB0_WOLCO</name>
<dbReference type="InterPro" id="IPR051132">
    <property type="entry name" value="3-5_Exonuclease_domain"/>
</dbReference>
<dbReference type="Pfam" id="PF01612">
    <property type="entry name" value="DNA_pol_A_exo1"/>
    <property type="match status" value="1"/>
</dbReference>
<evidence type="ECO:0000256" key="3">
    <source>
        <dbReference type="ARBA" id="ARBA00022723"/>
    </source>
</evidence>
<keyword evidence="7" id="KW-0539">Nucleus</keyword>
<feature type="compositionally biased region" description="Polar residues" evidence="10">
    <location>
        <begin position="561"/>
        <end position="574"/>
    </location>
</feature>
<evidence type="ECO:0000256" key="9">
    <source>
        <dbReference type="ARBA" id="ARBA00042761"/>
    </source>
</evidence>
<feature type="region of interest" description="Disordered" evidence="10">
    <location>
        <begin position="250"/>
        <end position="657"/>
    </location>
</feature>
<dbReference type="SMART" id="SM00474">
    <property type="entry name" value="35EXOc"/>
    <property type="match status" value="1"/>
</dbReference>
<dbReference type="InterPro" id="IPR002562">
    <property type="entry name" value="3'-5'_exonuclease_dom"/>
</dbReference>
<dbReference type="GO" id="GO:0006139">
    <property type="term" value="P:nucleobase-containing compound metabolic process"/>
    <property type="evidence" value="ECO:0007669"/>
    <property type="project" value="InterPro"/>
</dbReference>
<dbReference type="Proteomes" id="UP000218811">
    <property type="component" value="Unassembled WGS sequence"/>
</dbReference>
<dbReference type="OrthoDB" id="1920326at2759"/>
<keyword evidence="3" id="KW-0479">Metal-binding</keyword>
<dbReference type="SUPFAM" id="SSF53098">
    <property type="entry name" value="Ribonuclease H-like"/>
    <property type="match status" value="1"/>
</dbReference>
<feature type="compositionally biased region" description="Polar residues" evidence="10">
    <location>
        <begin position="501"/>
        <end position="511"/>
    </location>
</feature>
<dbReference type="GO" id="GO:0008408">
    <property type="term" value="F:3'-5' exonuclease activity"/>
    <property type="evidence" value="ECO:0007669"/>
    <property type="project" value="InterPro"/>
</dbReference>
<keyword evidence="4" id="KW-0378">Hydrolase</keyword>
<evidence type="ECO:0000256" key="8">
    <source>
        <dbReference type="ARBA" id="ARBA00040531"/>
    </source>
</evidence>
<dbReference type="CDD" id="cd06141">
    <property type="entry name" value="WRN_exo"/>
    <property type="match status" value="1"/>
</dbReference>
<evidence type="ECO:0000313" key="13">
    <source>
        <dbReference type="Proteomes" id="UP000218811"/>
    </source>
</evidence>
<evidence type="ECO:0000256" key="10">
    <source>
        <dbReference type="SAM" id="MobiDB-lite"/>
    </source>
</evidence>
<keyword evidence="5" id="KW-0269">Exonuclease</keyword>
<evidence type="ECO:0000256" key="6">
    <source>
        <dbReference type="ARBA" id="ARBA00022842"/>
    </source>
</evidence>
<evidence type="ECO:0000256" key="1">
    <source>
        <dbReference type="ARBA" id="ARBA00004123"/>
    </source>
</evidence>
<dbReference type="PANTHER" id="PTHR13620">
    <property type="entry name" value="3-5 EXONUCLEASE"/>
    <property type="match status" value="1"/>
</dbReference>
<evidence type="ECO:0000256" key="4">
    <source>
        <dbReference type="ARBA" id="ARBA00022801"/>
    </source>
</evidence>
<evidence type="ECO:0000256" key="2">
    <source>
        <dbReference type="ARBA" id="ARBA00022722"/>
    </source>
</evidence>
<proteinExistence type="predicted"/>
<dbReference type="EMBL" id="KB467831">
    <property type="protein sequence ID" value="PCH33301.1"/>
    <property type="molecule type" value="Genomic_DNA"/>
</dbReference>
<feature type="compositionally biased region" description="Polar residues" evidence="10">
    <location>
        <begin position="432"/>
        <end position="450"/>
    </location>
</feature>
<dbReference type="STRING" id="742152.A0A2H3IUB0"/>
<evidence type="ECO:0000256" key="7">
    <source>
        <dbReference type="ARBA" id="ARBA00023242"/>
    </source>
</evidence>
<gene>
    <name evidence="12" type="ORF">WOLCODRAFT_147401</name>
</gene>
<feature type="compositionally biased region" description="Polar residues" evidence="10">
    <location>
        <begin position="638"/>
        <end position="657"/>
    </location>
</feature>
<accession>A0A2H3IUB0</accession>